<dbReference type="InterPro" id="IPR011992">
    <property type="entry name" value="EF-hand-dom_pair"/>
</dbReference>
<organism evidence="3 4">
    <name type="scientific">Prorocentrum cordatum</name>
    <dbReference type="NCBI Taxonomy" id="2364126"/>
    <lineage>
        <taxon>Eukaryota</taxon>
        <taxon>Sar</taxon>
        <taxon>Alveolata</taxon>
        <taxon>Dinophyceae</taxon>
        <taxon>Prorocentrales</taxon>
        <taxon>Prorocentraceae</taxon>
        <taxon>Prorocentrum</taxon>
    </lineage>
</organism>
<gene>
    <name evidence="3" type="ORF">PCOR1329_LOCUS55720</name>
</gene>
<dbReference type="Gene3D" id="1.10.238.10">
    <property type="entry name" value="EF-hand"/>
    <property type="match status" value="1"/>
</dbReference>
<sequence length="103" mass="11910">MIEEVDADDSGSIGWQEFLFLMSKKSVSPEDSQRLAWEFFIGSEAAKDVGARLEKDDVFIEKMQSFSPDFTVMQLEDMIFQAKFEDGDLDSLTYKEFCKLLMR</sequence>
<evidence type="ECO:0000259" key="2">
    <source>
        <dbReference type="PROSITE" id="PS50222"/>
    </source>
</evidence>
<keyword evidence="4" id="KW-1185">Reference proteome</keyword>
<dbReference type="InterPro" id="IPR018247">
    <property type="entry name" value="EF_Hand_1_Ca_BS"/>
</dbReference>
<dbReference type="PROSITE" id="PS00018">
    <property type="entry name" value="EF_HAND_1"/>
    <property type="match status" value="1"/>
</dbReference>
<evidence type="ECO:0000313" key="4">
    <source>
        <dbReference type="Proteomes" id="UP001189429"/>
    </source>
</evidence>
<dbReference type="SUPFAM" id="SSF47473">
    <property type="entry name" value="EF-hand"/>
    <property type="match status" value="1"/>
</dbReference>
<comment type="caution">
    <text evidence="3">The sequence shown here is derived from an EMBL/GenBank/DDBJ whole genome shotgun (WGS) entry which is preliminary data.</text>
</comment>
<keyword evidence="1" id="KW-0106">Calcium</keyword>
<evidence type="ECO:0000256" key="1">
    <source>
        <dbReference type="ARBA" id="ARBA00022837"/>
    </source>
</evidence>
<dbReference type="EMBL" id="CAUYUJ010016838">
    <property type="protein sequence ID" value="CAK0869321.1"/>
    <property type="molecule type" value="Genomic_DNA"/>
</dbReference>
<reference evidence="3" key="1">
    <citation type="submission" date="2023-10" db="EMBL/GenBank/DDBJ databases">
        <authorList>
            <person name="Chen Y."/>
            <person name="Shah S."/>
            <person name="Dougan E. K."/>
            <person name="Thang M."/>
            <person name="Chan C."/>
        </authorList>
    </citation>
    <scope>NUCLEOTIDE SEQUENCE [LARGE SCALE GENOMIC DNA]</scope>
</reference>
<name>A0ABN9V8P6_9DINO</name>
<proteinExistence type="predicted"/>
<dbReference type="Proteomes" id="UP001189429">
    <property type="component" value="Unassembled WGS sequence"/>
</dbReference>
<dbReference type="InterPro" id="IPR002048">
    <property type="entry name" value="EF_hand_dom"/>
</dbReference>
<dbReference type="PROSITE" id="PS50222">
    <property type="entry name" value="EF_HAND_2"/>
    <property type="match status" value="1"/>
</dbReference>
<feature type="domain" description="EF-hand" evidence="2">
    <location>
        <begin position="1"/>
        <end position="28"/>
    </location>
</feature>
<protein>
    <recommendedName>
        <fullName evidence="2">EF-hand domain-containing protein</fullName>
    </recommendedName>
</protein>
<accession>A0ABN9V8P6</accession>
<evidence type="ECO:0000313" key="3">
    <source>
        <dbReference type="EMBL" id="CAK0869321.1"/>
    </source>
</evidence>